<keyword evidence="4" id="KW-0732">Signal</keyword>
<keyword evidence="2 3" id="KW-0040">ANK repeat</keyword>
<dbReference type="RefSeq" id="WP_263530933.1">
    <property type="nucleotide sequence ID" value="NZ_JAOVZB010000005.1"/>
</dbReference>
<sequence>MAVFKKAVFLSGVTFILTLAGCASTPPLIRAVETGNLDSVNNLLATGASPNTFYYCPALYYAARDGYDKIVASLLEKGGDPNGVCNGGVTPLLIAVKNNADPELVELLLDSGADVFATTNNGWTALMVASRYNEHDVVELLLDSGSDAFAKTVYGWTALMIASRYNEHDVVALLLEAGANLEAVSDDGFTALHLAIVADNASVVELLLSKGADATTLSEDKSIYVQANDRDNKAVTEAFLREKVAYYVSLNKASAVAKFVAPARSNTVRLAQLRELEAGVSKPILRDKYLLALSSALKQRNFQSALVYAELLDDLGLPVDDSLYFFWGESLLETNQPSEALEKLNSYLQRVGVSGIYYPQALEMMLDAEQMLDLQPKVAETPLKKQELAALEATLPPSIRRDKLMAQLSRDLEQQNYEQALLIFPKLEQLTVEVDPSLKFFHGEALLGTGNTNEALSKLYEYVSEQGSNAKHYAQALTLINKAESQL</sequence>
<proteinExistence type="predicted"/>
<dbReference type="PROSITE" id="PS50088">
    <property type="entry name" value="ANK_REPEAT"/>
    <property type="match status" value="4"/>
</dbReference>
<evidence type="ECO:0000256" key="4">
    <source>
        <dbReference type="SAM" id="SignalP"/>
    </source>
</evidence>
<feature type="chain" id="PRO_5047097418" evidence="4">
    <location>
        <begin position="26"/>
        <end position="487"/>
    </location>
</feature>
<dbReference type="Gene3D" id="1.25.40.20">
    <property type="entry name" value="Ankyrin repeat-containing domain"/>
    <property type="match status" value="2"/>
</dbReference>
<dbReference type="Pfam" id="PF00023">
    <property type="entry name" value="Ank"/>
    <property type="match status" value="1"/>
</dbReference>
<dbReference type="PANTHER" id="PTHR24198">
    <property type="entry name" value="ANKYRIN REPEAT AND PROTEIN KINASE DOMAIN-CONTAINING PROTEIN"/>
    <property type="match status" value="1"/>
</dbReference>
<accession>A0ABT2YUH8</accession>
<feature type="repeat" description="ANK" evidence="3">
    <location>
        <begin position="121"/>
        <end position="153"/>
    </location>
</feature>
<dbReference type="EMBL" id="JAOVZB010000005">
    <property type="protein sequence ID" value="MCV2403554.1"/>
    <property type="molecule type" value="Genomic_DNA"/>
</dbReference>
<dbReference type="PROSITE" id="PS51257">
    <property type="entry name" value="PROKAR_LIPOPROTEIN"/>
    <property type="match status" value="1"/>
</dbReference>
<evidence type="ECO:0000313" key="5">
    <source>
        <dbReference type="EMBL" id="MCV2403554.1"/>
    </source>
</evidence>
<dbReference type="Pfam" id="PF12796">
    <property type="entry name" value="Ank_2"/>
    <property type="match status" value="1"/>
</dbReference>
<feature type="repeat" description="ANK" evidence="3">
    <location>
        <begin position="187"/>
        <end position="219"/>
    </location>
</feature>
<dbReference type="PANTHER" id="PTHR24198:SF165">
    <property type="entry name" value="ANKYRIN REPEAT-CONTAINING PROTEIN-RELATED"/>
    <property type="match status" value="1"/>
</dbReference>
<feature type="signal peptide" evidence="4">
    <location>
        <begin position="1"/>
        <end position="25"/>
    </location>
</feature>
<gene>
    <name evidence="5" type="ORF">OFY17_11790</name>
</gene>
<feature type="repeat" description="ANK" evidence="3">
    <location>
        <begin position="87"/>
        <end position="120"/>
    </location>
</feature>
<dbReference type="Proteomes" id="UP001209713">
    <property type="component" value="Unassembled WGS sequence"/>
</dbReference>
<dbReference type="SMART" id="SM00248">
    <property type="entry name" value="ANK"/>
    <property type="match status" value="6"/>
</dbReference>
<comment type="caution">
    <text evidence="5">The sequence shown here is derived from an EMBL/GenBank/DDBJ whole genome shotgun (WGS) entry which is preliminary data.</text>
</comment>
<dbReference type="SUPFAM" id="SSF48403">
    <property type="entry name" value="Ankyrin repeat"/>
    <property type="match status" value="1"/>
</dbReference>
<evidence type="ECO:0000256" key="2">
    <source>
        <dbReference type="ARBA" id="ARBA00023043"/>
    </source>
</evidence>
<dbReference type="PROSITE" id="PS50297">
    <property type="entry name" value="ANK_REP_REGION"/>
    <property type="match status" value="4"/>
</dbReference>
<name>A0ABT2YUH8_9GAMM</name>
<reference evidence="5 6" key="1">
    <citation type="submission" date="2022-10" db="EMBL/GenBank/DDBJ databases">
        <title>Marinomonas transparenta sp. nov. and Marinomonas sargassi sp. nov., isolated from marine alga (Sargassum natans (L.) Gaillon).</title>
        <authorList>
            <person name="Wang Y."/>
        </authorList>
    </citation>
    <scope>NUCLEOTIDE SEQUENCE [LARGE SCALE GENOMIC DNA]</scope>
    <source>
        <strain evidence="5 6">C2222</strain>
    </source>
</reference>
<evidence type="ECO:0000256" key="1">
    <source>
        <dbReference type="ARBA" id="ARBA00022737"/>
    </source>
</evidence>
<protein>
    <submittedName>
        <fullName evidence="5">Ankyrin repeat domain-containing protein</fullName>
    </submittedName>
</protein>
<organism evidence="5 6">
    <name type="scientific">Marinomonas sargassi</name>
    <dbReference type="NCBI Taxonomy" id="2984494"/>
    <lineage>
        <taxon>Bacteria</taxon>
        <taxon>Pseudomonadati</taxon>
        <taxon>Pseudomonadota</taxon>
        <taxon>Gammaproteobacteria</taxon>
        <taxon>Oceanospirillales</taxon>
        <taxon>Oceanospirillaceae</taxon>
        <taxon>Marinomonas</taxon>
    </lineage>
</organism>
<keyword evidence="1" id="KW-0677">Repeat</keyword>
<feature type="repeat" description="ANK" evidence="3">
    <location>
        <begin position="154"/>
        <end position="186"/>
    </location>
</feature>
<dbReference type="InterPro" id="IPR036770">
    <property type="entry name" value="Ankyrin_rpt-contain_sf"/>
</dbReference>
<dbReference type="InterPro" id="IPR002110">
    <property type="entry name" value="Ankyrin_rpt"/>
</dbReference>
<evidence type="ECO:0000256" key="3">
    <source>
        <dbReference type="PROSITE-ProRule" id="PRU00023"/>
    </source>
</evidence>
<dbReference type="PROSITE" id="PS00141">
    <property type="entry name" value="ASP_PROTEASE"/>
    <property type="match status" value="1"/>
</dbReference>
<dbReference type="InterPro" id="IPR001969">
    <property type="entry name" value="Aspartic_peptidase_AS"/>
</dbReference>
<keyword evidence="6" id="KW-1185">Reference proteome</keyword>
<evidence type="ECO:0000313" key="6">
    <source>
        <dbReference type="Proteomes" id="UP001209713"/>
    </source>
</evidence>